<protein>
    <submittedName>
        <fullName evidence="1">Uncharacterized protein</fullName>
    </submittedName>
</protein>
<gene>
    <name evidence="1" type="ORF">NLI96_g8022</name>
</gene>
<dbReference type="AlphaFoldDB" id="A0AAD5YGL4"/>
<reference evidence="1" key="1">
    <citation type="submission" date="2022-07" db="EMBL/GenBank/DDBJ databases">
        <title>Genome Sequence of Physisporinus lineatus.</title>
        <authorList>
            <person name="Buettner E."/>
        </authorList>
    </citation>
    <scope>NUCLEOTIDE SEQUENCE</scope>
    <source>
        <strain evidence="1">VT162</strain>
    </source>
</reference>
<name>A0AAD5YGL4_9APHY</name>
<sequence length="196" mass="21106">MSRTPGALVVRIDRESGDAPGVSRSAQSSLVVTGATVVRRLTLNGHTSRRPILVAARVLVPERVVTNVLLLAIPALVLLVKLRHNCAASAAVRYYPSNVHIFLPSGQVALLTPAPLVAKYAARSLLVETTAVRRFATMANVNRVLSQTWPNATAENIQRNSAAAMGKRRSLKQSTIMGSETLGRVDFRVKTYAIGE</sequence>
<comment type="caution">
    <text evidence="1">The sequence shown here is derived from an EMBL/GenBank/DDBJ whole genome shotgun (WGS) entry which is preliminary data.</text>
</comment>
<dbReference type="Proteomes" id="UP001212997">
    <property type="component" value="Unassembled WGS sequence"/>
</dbReference>
<proteinExistence type="predicted"/>
<evidence type="ECO:0000313" key="2">
    <source>
        <dbReference type="Proteomes" id="UP001212997"/>
    </source>
</evidence>
<dbReference type="EMBL" id="JANAWD010000349">
    <property type="protein sequence ID" value="KAJ3480911.1"/>
    <property type="molecule type" value="Genomic_DNA"/>
</dbReference>
<organism evidence="1 2">
    <name type="scientific">Meripilus lineatus</name>
    <dbReference type="NCBI Taxonomy" id="2056292"/>
    <lineage>
        <taxon>Eukaryota</taxon>
        <taxon>Fungi</taxon>
        <taxon>Dikarya</taxon>
        <taxon>Basidiomycota</taxon>
        <taxon>Agaricomycotina</taxon>
        <taxon>Agaricomycetes</taxon>
        <taxon>Polyporales</taxon>
        <taxon>Meripilaceae</taxon>
        <taxon>Meripilus</taxon>
    </lineage>
</organism>
<evidence type="ECO:0000313" key="1">
    <source>
        <dbReference type="EMBL" id="KAJ3480911.1"/>
    </source>
</evidence>
<accession>A0AAD5YGL4</accession>
<keyword evidence="2" id="KW-1185">Reference proteome</keyword>